<dbReference type="STRING" id="1004156.AYP45_00990"/>
<reference evidence="8 9" key="1">
    <citation type="journal article" date="2017" name="Water Res.">
        <title>Discovery and metagenomic analysis of an anammox bacterial enrichment related to Candidatus "Brocadia caroliniensis" in a full-scale glycerol-fed nitritation-denitritation separate centrate treatment process.</title>
        <authorList>
            <person name="Park H."/>
            <person name="Brotto A.C."/>
            <person name="van Loosdrecht M.C."/>
            <person name="Chandran K."/>
        </authorList>
    </citation>
    <scope>NUCLEOTIDE SEQUENCE [LARGE SCALE GENOMIC DNA]</scope>
    <source>
        <strain evidence="8">26THWARD</strain>
    </source>
</reference>
<dbReference type="Proteomes" id="UP000189681">
    <property type="component" value="Unassembled WGS sequence"/>
</dbReference>
<feature type="transmembrane region" description="Helical" evidence="6">
    <location>
        <begin position="53"/>
        <end position="72"/>
    </location>
</feature>
<comment type="caution">
    <text evidence="8">The sequence shown here is derived from an EMBL/GenBank/DDBJ whole genome shotgun (WGS) entry which is preliminary data.</text>
</comment>
<evidence type="ECO:0000259" key="7">
    <source>
        <dbReference type="Pfam" id="PF03600"/>
    </source>
</evidence>
<feature type="transmembrane region" description="Helical" evidence="6">
    <location>
        <begin position="415"/>
        <end position="436"/>
    </location>
</feature>
<dbReference type="GO" id="GO:0016020">
    <property type="term" value="C:membrane"/>
    <property type="evidence" value="ECO:0007669"/>
    <property type="project" value="UniProtKB-SubCell"/>
</dbReference>
<evidence type="ECO:0000256" key="3">
    <source>
        <dbReference type="ARBA" id="ARBA00022692"/>
    </source>
</evidence>
<gene>
    <name evidence="8" type="ORF">AYP45_00990</name>
</gene>
<dbReference type="PANTHER" id="PTHR43568">
    <property type="entry name" value="P PROTEIN"/>
    <property type="match status" value="1"/>
</dbReference>
<dbReference type="PANTHER" id="PTHR43568:SF1">
    <property type="entry name" value="P PROTEIN"/>
    <property type="match status" value="1"/>
</dbReference>
<name>A0A1V4AXK9_9BACT</name>
<dbReference type="GO" id="GO:0055085">
    <property type="term" value="P:transmembrane transport"/>
    <property type="evidence" value="ECO:0007669"/>
    <property type="project" value="InterPro"/>
</dbReference>
<evidence type="ECO:0000256" key="2">
    <source>
        <dbReference type="ARBA" id="ARBA00022448"/>
    </source>
</evidence>
<keyword evidence="3 6" id="KW-0812">Transmembrane</keyword>
<feature type="domain" description="Citrate transporter-like" evidence="7">
    <location>
        <begin position="15"/>
        <end position="381"/>
    </location>
</feature>
<dbReference type="Pfam" id="PF03600">
    <property type="entry name" value="CitMHS"/>
    <property type="match status" value="1"/>
</dbReference>
<dbReference type="InterPro" id="IPR051475">
    <property type="entry name" value="Diverse_Ion_Transporter"/>
</dbReference>
<dbReference type="InterPro" id="IPR004680">
    <property type="entry name" value="Cit_transptr-like_dom"/>
</dbReference>
<feature type="transmembrane region" description="Helical" evidence="6">
    <location>
        <begin position="24"/>
        <end position="41"/>
    </location>
</feature>
<feature type="transmembrane region" description="Helical" evidence="6">
    <location>
        <begin position="224"/>
        <end position="243"/>
    </location>
</feature>
<evidence type="ECO:0000256" key="1">
    <source>
        <dbReference type="ARBA" id="ARBA00004141"/>
    </source>
</evidence>
<feature type="transmembrane region" description="Helical" evidence="6">
    <location>
        <begin position="174"/>
        <end position="196"/>
    </location>
</feature>
<dbReference type="EMBL" id="AYTS01000009">
    <property type="protein sequence ID" value="OOP57870.1"/>
    <property type="molecule type" value="Genomic_DNA"/>
</dbReference>
<feature type="transmembrane region" description="Helical" evidence="6">
    <location>
        <begin position="249"/>
        <end position="268"/>
    </location>
</feature>
<feature type="transmembrane region" description="Helical" evidence="6">
    <location>
        <begin position="280"/>
        <end position="302"/>
    </location>
</feature>
<keyword evidence="5 6" id="KW-0472">Membrane</keyword>
<accession>A0A1V4AXK9</accession>
<dbReference type="AlphaFoldDB" id="A0A1V4AXK9"/>
<proteinExistence type="predicted"/>
<keyword evidence="2" id="KW-0813">Transport</keyword>
<feature type="transmembrane region" description="Helical" evidence="6">
    <location>
        <begin position="92"/>
        <end position="125"/>
    </location>
</feature>
<organism evidence="8 9">
    <name type="scientific">Candidatus Brocadia carolinensis</name>
    <dbReference type="NCBI Taxonomy" id="1004156"/>
    <lineage>
        <taxon>Bacteria</taxon>
        <taxon>Pseudomonadati</taxon>
        <taxon>Planctomycetota</taxon>
        <taxon>Candidatus Brocadiia</taxon>
        <taxon>Candidatus Brocadiales</taxon>
        <taxon>Candidatus Brocadiaceae</taxon>
        <taxon>Candidatus Brocadia</taxon>
    </lineage>
</organism>
<dbReference type="CDD" id="cd01116">
    <property type="entry name" value="P_permease"/>
    <property type="match status" value="1"/>
</dbReference>
<evidence type="ECO:0000313" key="9">
    <source>
        <dbReference type="Proteomes" id="UP000189681"/>
    </source>
</evidence>
<keyword evidence="4 6" id="KW-1133">Transmembrane helix</keyword>
<comment type="subcellular location">
    <subcellularLocation>
        <location evidence="1">Membrane</location>
        <topology evidence="1">Multi-pass membrane protein</topology>
    </subcellularLocation>
</comment>
<protein>
    <recommendedName>
        <fullName evidence="7">Citrate transporter-like domain-containing protein</fullName>
    </recommendedName>
</protein>
<evidence type="ECO:0000256" key="6">
    <source>
        <dbReference type="SAM" id="Phobius"/>
    </source>
</evidence>
<evidence type="ECO:0000313" key="8">
    <source>
        <dbReference type="EMBL" id="OOP57870.1"/>
    </source>
</evidence>
<evidence type="ECO:0000256" key="4">
    <source>
        <dbReference type="ARBA" id="ARBA00022989"/>
    </source>
</evidence>
<evidence type="ECO:0000256" key="5">
    <source>
        <dbReference type="ARBA" id="ARBA00023136"/>
    </source>
</evidence>
<sequence length="445" mass="49363">MFWIATGIFIVSFGLIITERLDKTKVALAGGGLMMALNIVSQHEAFYDRKYAIDYNVIFLLFGMMVIVNILSKTGVFQFLAIKSAKLVRGRPVWILVLFTGITALFSSFLNNVTTVLILIPVSLLIADELQIDPFPFLLSEIMASSLGGTATLIGGPPNILIASKVQLTFMDFIYHLTPAVLFIFSFFLLTIKLLFGKRFRVKEEVRQKILTINEYEMIKSYRLLIKSLGVLGFVIPGFIFSSRIHLEPATIAILGAAVLLIISKENLQHVLRELEWSTLFYFIGLFIVVAGVVKVGLISLLSDSMISFTKPDAENMFVTSIIILWFSAIASTVMENTILIASVIPLVTDMAQTLLPSGPDLKSIIQHSALMPVWWSLALGTCLGGNATPIGASANIVTLGLAEKAGYPISFKKYLLYGIPLTIEMIILSTVYIWLRYYVLKFYL</sequence>
<feature type="transmembrane region" description="Helical" evidence="6">
    <location>
        <begin position="322"/>
        <end position="348"/>
    </location>
</feature>